<feature type="transmembrane region" description="Helical" evidence="2">
    <location>
        <begin position="252"/>
        <end position="271"/>
    </location>
</feature>
<reference evidence="3" key="1">
    <citation type="submission" date="2022-11" db="EMBL/GenBank/DDBJ databases">
        <authorList>
            <person name="Somphong A."/>
            <person name="Phongsopitanun W."/>
        </authorList>
    </citation>
    <scope>NUCLEOTIDE SEQUENCE</scope>
    <source>
        <strain evidence="3">Pm04-4</strain>
    </source>
</reference>
<keyword evidence="2" id="KW-1133">Transmembrane helix</keyword>
<feature type="transmembrane region" description="Helical" evidence="2">
    <location>
        <begin position="178"/>
        <end position="199"/>
    </location>
</feature>
<feature type="region of interest" description="Disordered" evidence="1">
    <location>
        <begin position="389"/>
        <end position="440"/>
    </location>
</feature>
<evidence type="ECO:0008006" key="5">
    <source>
        <dbReference type="Google" id="ProtNLM"/>
    </source>
</evidence>
<feature type="transmembrane region" description="Helical" evidence="2">
    <location>
        <begin position="153"/>
        <end position="172"/>
    </location>
</feature>
<accession>A0ABT4BEM8</accession>
<feature type="compositionally biased region" description="Low complexity" evidence="1">
    <location>
        <begin position="344"/>
        <end position="357"/>
    </location>
</feature>
<protein>
    <recommendedName>
        <fullName evidence="5">TrbL/VirB6 plasmid conjugal transfer protein</fullName>
    </recommendedName>
</protein>
<proteinExistence type="predicted"/>
<feature type="transmembrane region" description="Helical" evidence="2">
    <location>
        <begin position="12"/>
        <end position="35"/>
    </location>
</feature>
<feature type="transmembrane region" description="Helical" evidence="2">
    <location>
        <begin position="206"/>
        <end position="232"/>
    </location>
</feature>
<dbReference type="Pfam" id="PF19590">
    <property type="entry name" value="TrbL_3"/>
    <property type="match status" value="1"/>
</dbReference>
<feature type="transmembrane region" description="Helical" evidence="2">
    <location>
        <begin position="55"/>
        <end position="80"/>
    </location>
</feature>
<feature type="compositionally biased region" description="Low complexity" evidence="1">
    <location>
        <begin position="421"/>
        <end position="433"/>
    </location>
</feature>
<sequence>MSGWQIDWMAERAFDAMVGWIAAAVLRVITGLWALLSDTVFLTPDVTGLPQVAQVSATCLAVVNVTFVLAVLSAGITVMLRETVQTRYGLAELGPRLVIGWLAANFAGPICSQAIQLTNAVTEALTGDTLAGPDSLQRLQAVTTQALTSVPDALLAAIIGVLVGVLTAALLLVWLMRIALLVFLAAVAPLALACHATPFSDAIARLWWRALAATLATVVLQGFALHTALVVFLDPQANLPVLGLPRDPSGTLNLLIVVCLLWVVVRIPALMRRYVLRGGGSSRSALVLRSLLVQQATGRLRLTRPARRAAGRTGGQARRSAGAVTVPGGPAVRLPRPVHAGTSRPRPAGARLPAPRGAGPGRVAIAWPTGRPVPPYTAEDLAAGVDLYTRSRRRPSGPPRMAASPPRIAATPPRMAPSPPRTAASPPRMAASPPRRRSSP</sequence>
<dbReference type="Proteomes" id="UP001151002">
    <property type="component" value="Unassembled WGS sequence"/>
</dbReference>
<feature type="region of interest" description="Disordered" evidence="1">
    <location>
        <begin position="306"/>
        <end position="373"/>
    </location>
</feature>
<evidence type="ECO:0000313" key="4">
    <source>
        <dbReference type="Proteomes" id="UP001151002"/>
    </source>
</evidence>
<keyword evidence="2" id="KW-0812">Transmembrane</keyword>
<keyword evidence="4" id="KW-1185">Reference proteome</keyword>
<name>A0ABT4BEM8_9ACTN</name>
<dbReference type="InterPro" id="IPR045782">
    <property type="entry name" value="TrbL_3"/>
</dbReference>
<comment type="caution">
    <text evidence="3">The sequence shown here is derived from an EMBL/GenBank/DDBJ whole genome shotgun (WGS) entry which is preliminary data.</text>
</comment>
<dbReference type="RefSeq" id="WP_267568585.1">
    <property type="nucleotide sequence ID" value="NZ_JAPNTZ010000018.1"/>
</dbReference>
<feature type="compositionally biased region" description="Low complexity" evidence="1">
    <location>
        <begin position="399"/>
        <end position="413"/>
    </location>
</feature>
<dbReference type="EMBL" id="JAPNTZ010000018">
    <property type="protein sequence ID" value="MCY1144028.1"/>
    <property type="molecule type" value="Genomic_DNA"/>
</dbReference>
<evidence type="ECO:0000256" key="2">
    <source>
        <dbReference type="SAM" id="Phobius"/>
    </source>
</evidence>
<evidence type="ECO:0000256" key="1">
    <source>
        <dbReference type="SAM" id="MobiDB-lite"/>
    </source>
</evidence>
<keyword evidence="2" id="KW-0472">Membrane</keyword>
<evidence type="ECO:0000313" key="3">
    <source>
        <dbReference type="EMBL" id="MCY1144028.1"/>
    </source>
</evidence>
<organism evidence="3 4">
    <name type="scientific">Paractinoplanes pyxinae</name>
    <dbReference type="NCBI Taxonomy" id="2997416"/>
    <lineage>
        <taxon>Bacteria</taxon>
        <taxon>Bacillati</taxon>
        <taxon>Actinomycetota</taxon>
        <taxon>Actinomycetes</taxon>
        <taxon>Micromonosporales</taxon>
        <taxon>Micromonosporaceae</taxon>
        <taxon>Paractinoplanes</taxon>
    </lineage>
</organism>
<gene>
    <name evidence="3" type="ORF">OWR29_39045</name>
</gene>